<sequence>MKLWKKLSFYGFILLSSLRCAVPAKILFLFPVHLPSHYRAFAPLIEELAIRGHQITAYTNVDLKRQKPLQNYKEILVDAPVTPSLKNFNFAEWGNATLFVYMHDLWTILPKFVEEALQTAELQALMHSKESFDLIITETTFGQECLLAFGHKFQAPIINLHPLFVSPFNAQLNGLPHPFSYVPDYRLPFTDRMTFWQRTKNVALGVYELIGGNFYYLPFVQEKLMRKLFRYPGSESLPPLRELMANVSMHFVDSHPMASYVRPYSSNVIGIGGLNVKTTRKDKLPQDLQKFMDEATDGVIYFSFGSFINEKTLPPYLKDVFFETLKGLKQRIIWKWNEEIDGADHILTRAWLPQQEILAHPNCKLFITHGGVNSLMEVISVGVPVLGLPLFADQFFNVAYYEHIGVGLGANTDGLTVTEFGDKINKILQTPSYKENAKRMSTIFHDQPQTSLETAIYWVEYVIRHKDISELSQDQQNMQKKLAPNFRTPENILPWKGLHIELTA</sequence>
<evidence type="ECO:0000256" key="10">
    <source>
        <dbReference type="ARBA" id="ARBA00046288"/>
    </source>
</evidence>
<name>A0A873P509_TRIVP</name>
<evidence type="ECO:0000256" key="7">
    <source>
        <dbReference type="ARBA" id="ARBA00022989"/>
    </source>
</evidence>
<evidence type="ECO:0000256" key="9">
    <source>
        <dbReference type="ARBA" id="ARBA00023180"/>
    </source>
</evidence>
<evidence type="ECO:0000256" key="4">
    <source>
        <dbReference type="ARBA" id="ARBA00022679"/>
    </source>
</evidence>
<evidence type="ECO:0000256" key="5">
    <source>
        <dbReference type="ARBA" id="ARBA00022692"/>
    </source>
</evidence>
<gene>
    <name evidence="11" type="primary">UGT356E1</name>
</gene>
<keyword evidence="4 11" id="KW-0808">Transferase</keyword>
<dbReference type="AlphaFoldDB" id="A0A873P509"/>
<protein>
    <submittedName>
        <fullName evidence="11">UDP-gluconosyltransferase</fullName>
    </submittedName>
</protein>
<dbReference type="EMBL" id="MT012588">
    <property type="protein sequence ID" value="QPA18370.1"/>
    <property type="molecule type" value="mRNA"/>
</dbReference>
<dbReference type="Pfam" id="PF00201">
    <property type="entry name" value="UDPGT"/>
    <property type="match status" value="1"/>
</dbReference>
<accession>A0A873P509</accession>
<keyword evidence="9" id="KW-0325">Glycoprotein</keyword>
<dbReference type="GO" id="GO:0005783">
    <property type="term" value="C:endoplasmic reticulum"/>
    <property type="evidence" value="ECO:0007669"/>
    <property type="project" value="UniProtKB-SubCell"/>
</dbReference>
<evidence type="ECO:0000256" key="3">
    <source>
        <dbReference type="ARBA" id="ARBA00022676"/>
    </source>
</evidence>
<dbReference type="FunFam" id="3.40.50.2000:FF:000050">
    <property type="entry name" value="UDP-glucuronosyltransferase"/>
    <property type="match status" value="1"/>
</dbReference>
<dbReference type="SUPFAM" id="SSF53756">
    <property type="entry name" value="UDP-Glycosyltransferase/glycogen phosphorylase"/>
    <property type="match status" value="1"/>
</dbReference>
<evidence type="ECO:0000256" key="6">
    <source>
        <dbReference type="ARBA" id="ARBA00022824"/>
    </source>
</evidence>
<evidence type="ECO:0000256" key="8">
    <source>
        <dbReference type="ARBA" id="ARBA00023136"/>
    </source>
</evidence>
<proteinExistence type="evidence at transcript level"/>
<evidence type="ECO:0000256" key="1">
    <source>
        <dbReference type="ARBA" id="ARBA00004240"/>
    </source>
</evidence>
<keyword evidence="3" id="KW-0328">Glycosyltransferase</keyword>
<keyword evidence="7" id="KW-1133">Transmembrane helix</keyword>
<reference evidence="11" key="2">
    <citation type="journal article" name="BMC Genomics">
        <title>Host plant adaptation in the polyphagous whitefly, Trialeurodes vaporariorum, is associated with transcriptional plasticity and altered sensitivity to insecticides.</title>
        <authorList>
            <person name="Pym A."/>
            <person name="Singh K.S."/>
            <person name="Nordgren A."/>
            <person name="Davies T.G.E."/>
            <person name="Zimmer C.T."/>
            <person name="Elias J."/>
            <person name="Slater R."/>
            <person name="Bass C."/>
        </authorList>
    </citation>
    <scope>NUCLEOTIDE SEQUENCE</scope>
</reference>
<dbReference type="GO" id="GO:0008194">
    <property type="term" value="F:UDP-glycosyltransferase activity"/>
    <property type="evidence" value="ECO:0007669"/>
    <property type="project" value="InterPro"/>
</dbReference>
<dbReference type="Gene3D" id="3.40.50.2000">
    <property type="entry name" value="Glycogen Phosphorylase B"/>
    <property type="match status" value="2"/>
</dbReference>
<dbReference type="CDD" id="cd03784">
    <property type="entry name" value="GT1_Gtf-like"/>
    <property type="match status" value="1"/>
</dbReference>
<keyword evidence="6" id="KW-0256">Endoplasmic reticulum</keyword>
<dbReference type="InterPro" id="IPR002213">
    <property type="entry name" value="UDP_glucos_trans"/>
</dbReference>
<comment type="subcellular location">
    <subcellularLocation>
        <location evidence="10">Endomembrane system</location>
        <topology evidence="10">Single-pass type I membrane protein</topology>
    </subcellularLocation>
    <subcellularLocation>
        <location evidence="1">Endoplasmic reticulum</location>
    </subcellularLocation>
</comment>
<evidence type="ECO:0000313" key="11">
    <source>
        <dbReference type="EMBL" id="QPA18370.1"/>
    </source>
</evidence>
<comment type="similarity">
    <text evidence="2">Belongs to the UDP-glycosyltransferase family.</text>
</comment>
<dbReference type="PANTHER" id="PTHR48043:SF159">
    <property type="entry name" value="EG:EG0003.4 PROTEIN-RELATED"/>
    <property type="match status" value="1"/>
</dbReference>
<dbReference type="InterPro" id="IPR050271">
    <property type="entry name" value="UDP-glycosyltransferase"/>
</dbReference>
<organism evidence="11">
    <name type="scientific">Trialeurodes vaporariorum</name>
    <name type="common">Greenhouse whitefly</name>
    <name type="synonym">Aleyrodes vaporariorum</name>
    <dbReference type="NCBI Taxonomy" id="88556"/>
    <lineage>
        <taxon>Eukaryota</taxon>
        <taxon>Metazoa</taxon>
        <taxon>Ecdysozoa</taxon>
        <taxon>Arthropoda</taxon>
        <taxon>Hexapoda</taxon>
        <taxon>Insecta</taxon>
        <taxon>Pterygota</taxon>
        <taxon>Neoptera</taxon>
        <taxon>Paraneoptera</taxon>
        <taxon>Hemiptera</taxon>
        <taxon>Sternorrhyncha</taxon>
        <taxon>Aleyrodoidea</taxon>
        <taxon>Aleyrodidae</taxon>
        <taxon>Aleyrodinae</taxon>
        <taxon>Trialeurodes</taxon>
    </lineage>
</organism>
<keyword evidence="5" id="KW-0812">Transmembrane</keyword>
<dbReference type="PANTHER" id="PTHR48043">
    <property type="entry name" value="EG:EG0003.4 PROTEIN-RELATED"/>
    <property type="match status" value="1"/>
</dbReference>
<evidence type="ECO:0000256" key="2">
    <source>
        <dbReference type="ARBA" id="ARBA00009995"/>
    </source>
</evidence>
<reference evidence="11" key="1">
    <citation type="submission" date="2020-01" db="EMBL/GenBank/DDBJ databases">
        <authorList>
            <person name="Pym A.M."/>
            <person name="Bass C."/>
            <person name="Singh K.S."/>
        </authorList>
    </citation>
    <scope>NUCLEOTIDE SEQUENCE</scope>
</reference>
<keyword evidence="8" id="KW-0472">Membrane</keyword>